<organism evidence="1 2">
    <name type="scientific">Halosquirtibacter laminarini</name>
    <dbReference type="NCBI Taxonomy" id="3374600"/>
    <lineage>
        <taxon>Bacteria</taxon>
        <taxon>Pseudomonadati</taxon>
        <taxon>Bacteroidota</taxon>
        <taxon>Bacteroidia</taxon>
        <taxon>Marinilabiliales</taxon>
        <taxon>Prolixibacteraceae</taxon>
        <taxon>Halosquirtibacter</taxon>
    </lineage>
</organism>
<accession>A0AC61NCT6</accession>
<evidence type="ECO:0000313" key="1">
    <source>
        <dbReference type="EMBL" id="QZE13328.1"/>
    </source>
</evidence>
<dbReference type="EMBL" id="CP081303">
    <property type="protein sequence ID" value="QZE13328.1"/>
    <property type="molecule type" value="Genomic_DNA"/>
</dbReference>
<gene>
    <name evidence="1" type="ORF">K4L44_12120</name>
</gene>
<name>A0AC61NCT6_9BACT</name>
<keyword evidence="2" id="KW-1185">Reference proteome</keyword>
<proteinExistence type="predicted"/>
<reference evidence="1" key="1">
    <citation type="submission" date="2021-08" db="EMBL/GenBank/DDBJ databases">
        <title>Novel anaerobic bacterium isolated from sea squirt in East Sea, Republic of Korea.</title>
        <authorList>
            <person name="Nguyen T.H."/>
            <person name="Li Z."/>
            <person name="Lee Y.-J."/>
            <person name="Ko J."/>
            <person name="Kim S.-G."/>
        </authorList>
    </citation>
    <scope>NUCLEOTIDE SEQUENCE</scope>
    <source>
        <strain evidence="1">KCTC 25031</strain>
    </source>
</reference>
<dbReference type="Proteomes" id="UP000826212">
    <property type="component" value="Chromosome"/>
</dbReference>
<protein>
    <submittedName>
        <fullName evidence="1">Uncharacterized protein</fullName>
    </submittedName>
</protein>
<evidence type="ECO:0000313" key="2">
    <source>
        <dbReference type="Proteomes" id="UP000826212"/>
    </source>
</evidence>
<sequence length="265" mass="30939">MKNIIYISILLLVMCMSACGPSQSELAAESYKSANIFLSKQDTTSAIETINIALKKYSDAEKMVGKLKELKGNIYTDICNQLNHSLDSCDMIIRQKMKDFVVEERPFDKKKWYVYKRQTFKRSWDRSFLEVNLNEIGNIYITSNYIGDKSLNHTAVRVYDKELSCKTPKVDLDRIENHHSDFMDSKWEKVSYKNGASDELIKFIASHPGRSLKAVFLGNRYYYILLEKYDIEAVVKSYELSLILKKREQFKKRLHNVDKRICTDC</sequence>